<evidence type="ECO:0000313" key="2">
    <source>
        <dbReference type="EMBL" id="RYC72224.1"/>
    </source>
</evidence>
<dbReference type="SUPFAM" id="SSF109854">
    <property type="entry name" value="DinB/YfiT-like putative metalloenzymes"/>
    <property type="match status" value="1"/>
</dbReference>
<dbReference type="Gene3D" id="1.20.120.450">
    <property type="entry name" value="dinb family like domain"/>
    <property type="match status" value="1"/>
</dbReference>
<organism evidence="2 3">
    <name type="scientific">Spirosoma sordidisoli</name>
    <dbReference type="NCBI Taxonomy" id="2502893"/>
    <lineage>
        <taxon>Bacteria</taxon>
        <taxon>Pseudomonadati</taxon>
        <taxon>Bacteroidota</taxon>
        <taxon>Cytophagia</taxon>
        <taxon>Cytophagales</taxon>
        <taxon>Cytophagaceae</taxon>
        <taxon>Spirosoma</taxon>
    </lineage>
</organism>
<keyword evidence="3" id="KW-1185">Reference proteome</keyword>
<feature type="domain" description="DinB-like" evidence="1">
    <location>
        <begin position="25"/>
        <end position="180"/>
    </location>
</feature>
<dbReference type="Pfam" id="PF12867">
    <property type="entry name" value="DinB_2"/>
    <property type="match status" value="1"/>
</dbReference>
<dbReference type="InterPro" id="IPR024775">
    <property type="entry name" value="DinB-like"/>
</dbReference>
<evidence type="ECO:0000259" key="1">
    <source>
        <dbReference type="Pfam" id="PF12867"/>
    </source>
</evidence>
<name>A0A4Q2URM6_9BACT</name>
<dbReference type="AlphaFoldDB" id="A0A4Q2URM6"/>
<dbReference type="Proteomes" id="UP000290407">
    <property type="component" value="Unassembled WGS sequence"/>
</dbReference>
<dbReference type="EMBL" id="SBLB01000001">
    <property type="protein sequence ID" value="RYC72224.1"/>
    <property type="molecule type" value="Genomic_DNA"/>
</dbReference>
<comment type="caution">
    <text evidence="2">The sequence shown here is derived from an EMBL/GenBank/DDBJ whole genome shotgun (WGS) entry which is preliminary data.</text>
</comment>
<accession>A0A4Q2URM6</accession>
<dbReference type="RefSeq" id="WP_129601150.1">
    <property type="nucleotide sequence ID" value="NZ_SBLB01000001.1"/>
</dbReference>
<gene>
    <name evidence="2" type="ORF">EQG79_06245</name>
</gene>
<dbReference type="InterPro" id="IPR034660">
    <property type="entry name" value="DinB/YfiT-like"/>
</dbReference>
<evidence type="ECO:0000313" key="3">
    <source>
        <dbReference type="Proteomes" id="UP000290407"/>
    </source>
</evidence>
<reference evidence="2 3" key="1">
    <citation type="submission" date="2019-01" db="EMBL/GenBank/DDBJ databases">
        <title>Spirosoma flava sp. nov., a propanil-degrading bacterium isolated from herbicide-contaminated soil.</title>
        <authorList>
            <person name="Zhang L."/>
            <person name="Jiang J.-D."/>
        </authorList>
    </citation>
    <scope>NUCLEOTIDE SEQUENCE [LARGE SCALE GENOMIC DNA]</scope>
    <source>
        <strain evidence="2 3">TY50</strain>
    </source>
</reference>
<sequence length="191" mass="21168">MQNLQPTSASGPVTDEQRAYALDALNATRISLRQSLEGLTDAQLSYKPAPDRWSVAECTEHIALVERGIFGGIQKGMSYPADPARRAEVRLSDVDVIKAVRSRAVTLPAPDPFIPTGRFGSTAAALLDFEQQRDVAIAYVQAQTDDLRTHYFRHIALGWLDIYQAVLLLSAHVERHRKQIDELKSSPDFPA</sequence>
<proteinExistence type="predicted"/>
<protein>
    <submittedName>
        <fullName evidence="2">DinB family protein</fullName>
    </submittedName>
</protein>